<dbReference type="RefSeq" id="WP_071028515.1">
    <property type="nucleotide sequence ID" value="NZ_MLQM01000120.1"/>
</dbReference>
<reference evidence="1 2" key="1">
    <citation type="submission" date="2016-10" db="EMBL/GenBank/DDBJ databases">
        <title>Genome sequence of Mycobacterium talmonii.</title>
        <authorList>
            <person name="Greninger A.L."/>
            <person name="Elliott B."/>
            <person name="Vasireddy S."/>
            <person name="Vasireddy R."/>
        </authorList>
    </citation>
    <scope>NUCLEOTIDE SEQUENCE [LARGE SCALE GENOMIC DNA]</scope>
    <source>
        <strain evidence="2">NE-TNMC-100812</strain>
    </source>
</reference>
<name>A0A1S1NFE8_9MYCO</name>
<evidence type="ECO:0000313" key="2">
    <source>
        <dbReference type="Proteomes" id="UP000179734"/>
    </source>
</evidence>
<comment type="caution">
    <text evidence="1">The sequence shown here is derived from an EMBL/GenBank/DDBJ whole genome shotgun (WGS) entry which is preliminary data.</text>
</comment>
<proteinExistence type="predicted"/>
<accession>A0A1S1NFE8</accession>
<sequence length="109" mass="11931">MAGVARFVGKVPHADPGSVWAVMYPGDIELYRLDPPLRGYSMVAAAQSMWAMRVLLATDPPELADDPVCTHLFGITGGEGLQIEWGEELFRASGRTPQRALAEAGYWLR</sequence>
<protein>
    <submittedName>
        <fullName evidence="1">Uncharacterized protein</fullName>
    </submittedName>
</protein>
<dbReference type="EMBL" id="MLQM01000120">
    <property type="protein sequence ID" value="OHU99721.1"/>
    <property type="molecule type" value="Genomic_DNA"/>
</dbReference>
<dbReference type="AlphaFoldDB" id="A0A1S1NFE8"/>
<evidence type="ECO:0000313" key="1">
    <source>
        <dbReference type="EMBL" id="OHU99721.1"/>
    </source>
</evidence>
<dbReference type="Proteomes" id="UP000179734">
    <property type="component" value="Unassembled WGS sequence"/>
</dbReference>
<gene>
    <name evidence="1" type="ORF">BKN37_18975</name>
</gene>
<organism evidence="1 2">
    <name type="scientific">Mycobacterium talmoniae</name>
    <dbReference type="NCBI Taxonomy" id="1858794"/>
    <lineage>
        <taxon>Bacteria</taxon>
        <taxon>Bacillati</taxon>
        <taxon>Actinomycetota</taxon>
        <taxon>Actinomycetes</taxon>
        <taxon>Mycobacteriales</taxon>
        <taxon>Mycobacteriaceae</taxon>
        <taxon>Mycobacterium</taxon>
    </lineage>
</organism>
<keyword evidence="2" id="KW-1185">Reference proteome</keyword>